<evidence type="ECO:0000256" key="1">
    <source>
        <dbReference type="ARBA" id="ARBA00022737"/>
    </source>
</evidence>
<dbReference type="InterPro" id="IPR015915">
    <property type="entry name" value="Kelch-typ_b-propeller"/>
</dbReference>
<feature type="compositionally biased region" description="Acidic residues" evidence="3">
    <location>
        <begin position="152"/>
        <end position="162"/>
    </location>
</feature>
<evidence type="ECO:0000313" key="5">
    <source>
        <dbReference type="Proteomes" id="UP001642405"/>
    </source>
</evidence>
<dbReference type="PANTHER" id="PTHR47435:SF4">
    <property type="entry name" value="KELCH REPEAT PROTEIN (AFU_ORTHOLOGUE AFUA_5G12780)"/>
    <property type="match status" value="1"/>
</dbReference>
<evidence type="ECO:0000313" key="4">
    <source>
        <dbReference type="EMBL" id="CAK7216077.1"/>
    </source>
</evidence>
<reference evidence="4 5" key="1">
    <citation type="submission" date="2024-01" db="EMBL/GenBank/DDBJ databases">
        <authorList>
            <person name="Allen C."/>
            <person name="Tagirdzhanova G."/>
        </authorList>
    </citation>
    <scope>NUCLEOTIDE SEQUENCE [LARGE SCALE GENOMIC DNA]</scope>
</reference>
<feature type="compositionally biased region" description="Basic and acidic residues" evidence="3">
    <location>
        <begin position="163"/>
        <end position="173"/>
    </location>
</feature>
<dbReference type="PANTHER" id="PTHR47435">
    <property type="entry name" value="KELCH REPEAT PROTEIN (AFU_ORTHOLOGUE AFUA_5G12780)"/>
    <property type="match status" value="1"/>
</dbReference>
<organism evidence="4 5">
    <name type="scientific">Sporothrix curviconia</name>
    <dbReference type="NCBI Taxonomy" id="1260050"/>
    <lineage>
        <taxon>Eukaryota</taxon>
        <taxon>Fungi</taxon>
        <taxon>Dikarya</taxon>
        <taxon>Ascomycota</taxon>
        <taxon>Pezizomycotina</taxon>
        <taxon>Sordariomycetes</taxon>
        <taxon>Sordariomycetidae</taxon>
        <taxon>Ophiostomatales</taxon>
        <taxon>Ophiostomataceae</taxon>
        <taxon>Sporothrix</taxon>
    </lineage>
</organism>
<dbReference type="Proteomes" id="UP001642405">
    <property type="component" value="Unassembled WGS sequence"/>
</dbReference>
<gene>
    <name evidence="4" type="ORF">SCUCBS95973_002682</name>
</gene>
<keyword evidence="1" id="KW-0677">Repeat</keyword>
<evidence type="ECO:0000256" key="3">
    <source>
        <dbReference type="SAM" id="MobiDB-lite"/>
    </source>
</evidence>
<keyword evidence="2" id="KW-0408">Iron</keyword>
<comment type="caution">
    <text evidence="4">The sequence shown here is derived from an EMBL/GenBank/DDBJ whole genome shotgun (WGS) entry which is preliminary data.</text>
</comment>
<protein>
    <recommendedName>
        <fullName evidence="6">Kelch repeat protein</fullName>
    </recommendedName>
</protein>
<dbReference type="InterPro" id="IPR011498">
    <property type="entry name" value="Kelch_2"/>
</dbReference>
<dbReference type="SUPFAM" id="SSF117281">
    <property type="entry name" value="Kelch motif"/>
    <property type="match status" value="1"/>
</dbReference>
<feature type="region of interest" description="Disordered" evidence="3">
    <location>
        <begin position="460"/>
        <end position="482"/>
    </location>
</feature>
<proteinExistence type="predicted"/>
<evidence type="ECO:0008006" key="6">
    <source>
        <dbReference type="Google" id="ProtNLM"/>
    </source>
</evidence>
<evidence type="ECO:0000256" key="2">
    <source>
        <dbReference type="ARBA" id="ARBA00023004"/>
    </source>
</evidence>
<sequence length="631" mass="66089">MEHFSQIKRRTTDLLQSLPETLSPTKASFGNVFSSATAAPDNSMKGTWQRVPIPSLPRSSHSINVVAGTAYLFGGEGVESRKPVDNAMHALVLPTGSASADYYAIQAAPAKKSAPDAPKLTISGPPPESDPVAIVEPQTVDRGEPAVAATEGGEEEATEEISLDSKDKGKGKVADGAVDEIPLPDTPLSDVPEPRVGHATAVIGSRIFMYGGRGGPAMTPLEERGRVWVFDTKTHTWCFLDPLAPLVPVPLQAVPGTGKAATVPAAPASTASRPIFPEARSYHAATASELPVSEDDLTFTQRNRASSWKEWAEGDSAEVGTPQRPIVGNIAARARDADSDGYGTFIIHGGCLAGGGRANDLWAFDVRTRVWQELPAAPGLPRGGTSICLSKNRLYRFGGFNGTSEEGGRLDYLQLGLSSPRDTSVDEADVTIVAKGEWQSFALEGGAAVASKASEATGASEVSSAEAGDSAPLAPASAWPGNRSVSSLEAISAGGGWEYLVLALGERTPSGTGHEAAGTFWSDVWAFQVPSDNFSAASVSNAVRNVLPRRLFGGASGAGEGRWSPVVTGPYDDEEDMADEGADFGPGPRGWIASSPMRELENGIVIFGGLNAANKRLGDAWIFRLGAEKRE</sequence>
<dbReference type="Pfam" id="PF07646">
    <property type="entry name" value="Kelch_2"/>
    <property type="match status" value="1"/>
</dbReference>
<feature type="region of interest" description="Disordered" evidence="3">
    <location>
        <begin position="138"/>
        <end position="194"/>
    </location>
</feature>
<dbReference type="Gene3D" id="2.120.10.80">
    <property type="entry name" value="Kelch-type beta propeller"/>
    <property type="match status" value="2"/>
</dbReference>
<accession>A0ABP0B9A4</accession>
<keyword evidence="5" id="KW-1185">Reference proteome</keyword>
<name>A0ABP0B9A4_9PEZI</name>
<dbReference type="EMBL" id="CAWUHB010000011">
    <property type="protein sequence ID" value="CAK7216077.1"/>
    <property type="molecule type" value="Genomic_DNA"/>
</dbReference>